<evidence type="ECO:0000256" key="1">
    <source>
        <dbReference type="SAM" id="Phobius"/>
    </source>
</evidence>
<evidence type="ECO:0008006" key="4">
    <source>
        <dbReference type="Google" id="ProtNLM"/>
    </source>
</evidence>
<evidence type="ECO:0000313" key="2">
    <source>
        <dbReference type="EMBL" id="SLM22627.1"/>
    </source>
</evidence>
<dbReference type="GeneID" id="64105515"/>
<keyword evidence="1" id="KW-0812">Transmembrane</keyword>
<dbReference type="EMBL" id="FWEU01000001">
    <property type="protein sequence ID" value="SLM22627.1"/>
    <property type="molecule type" value="Genomic_DNA"/>
</dbReference>
<accession>A0A1W1GTF0</accession>
<gene>
    <name evidence="2" type="ORF">SAMN04488690_0293</name>
</gene>
<name>A0A1W1GTF0_9GAMM</name>
<feature type="transmembrane region" description="Helical" evidence="1">
    <location>
        <begin position="34"/>
        <end position="55"/>
    </location>
</feature>
<organism evidence="2 3">
    <name type="scientific">Stenotrophomonas indicatrix</name>
    <dbReference type="NCBI Taxonomy" id="2045451"/>
    <lineage>
        <taxon>Bacteria</taxon>
        <taxon>Pseudomonadati</taxon>
        <taxon>Pseudomonadota</taxon>
        <taxon>Gammaproteobacteria</taxon>
        <taxon>Lysobacterales</taxon>
        <taxon>Lysobacteraceae</taxon>
        <taxon>Stenotrophomonas</taxon>
    </lineage>
</organism>
<protein>
    <recommendedName>
        <fullName evidence="4">Transmembrane protein</fullName>
    </recommendedName>
</protein>
<dbReference type="AlphaFoldDB" id="A0A1W1GTF0"/>
<dbReference type="Proteomes" id="UP000191133">
    <property type="component" value="Unassembled WGS sequence"/>
</dbReference>
<keyword evidence="1" id="KW-1133">Transmembrane helix</keyword>
<evidence type="ECO:0000313" key="3">
    <source>
        <dbReference type="Proteomes" id="UP000191133"/>
    </source>
</evidence>
<keyword evidence="1" id="KW-0472">Membrane</keyword>
<sequence>MWSRALAGIFAGFFLAAAATGLVAWLPPGPWQKALVPSLIAFVPLWMLAALWAFSFRSPLRAWLTLAGCAALGFAVLGLLRLAGAVQ</sequence>
<reference evidence="3" key="1">
    <citation type="submission" date="2016-10" db="EMBL/GenBank/DDBJ databases">
        <authorList>
            <person name="Varghese N."/>
        </authorList>
    </citation>
    <scope>NUCLEOTIDE SEQUENCE [LARGE SCALE GENOMIC DNA]</scope>
    <source>
        <strain evidence="3">92MFCol6.1</strain>
    </source>
</reference>
<dbReference type="RefSeq" id="WP_025876252.1">
    <property type="nucleotide sequence ID" value="NZ_CBXW010000009.1"/>
</dbReference>
<proteinExistence type="predicted"/>
<feature type="transmembrane region" description="Helical" evidence="1">
    <location>
        <begin position="62"/>
        <end position="83"/>
    </location>
</feature>